<dbReference type="Proteomes" id="UP000193409">
    <property type="component" value="Unassembled WGS sequence"/>
</dbReference>
<keyword evidence="2" id="KW-0645">Protease</keyword>
<feature type="domain" description="NlpC/P60" evidence="5">
    <location>
        <begin position="153"/>
        <end position="276"/>
    </location>
</feature>
<accession>A0A1Y5RZ15</accession>
<dbReference type="InterPro" id="IPR038765">
    <property type="entry name" value="Papain-like_cys_pep_sf"/>
</dbReference>
<organism evidence="6 7">
    <name type="scientific">Pseudoruegeria aquimaris</name>
    <dbReference type="NCBI Taxonomy" id="393663"/>
    <lineage>
        <taxon>Bacteria</taxon>
        <taxon>Pseudomonadati</taxon>
        <taxon>Pseudomonadota</taxon>
        <taxon>Alphaproteobacteria</taxon>
        <taxon>Rhodobacterales</taxon>
        <taxon>Roseobacteraceae</taxon>
        <taxon>Pseudoruegeria</taxon>
    </lineage>
</organism>
<comment type="similarity">
    <text evidence="1">Belongs to the peptidase C40 family.</text>
</comment>
<keyword evidence="3 6" id="KW-0378">Hydrolase</keyword>
<evidence type="ECO:0000256" key="2">
    <source>
        <dbReference type="ARBA" id="ARBA00022670"/>
    </source>
</evidence>
<proteinExistence type="inferred from homology"/>
<dbReference type="InterPro" id="IPR051794">
    <property type="entry name" value="PG_Endopeptidase_C40"/>
</dbReference>
<evidence type="ECO:0000313" key="7">
    <source>
        <dbReference type="Proteomes" id="UP000193409"/>
    </source>
</evidence>
<name>A0A1Y5RZ15_9RHOB</name>
<dbReference type="GO" id="GO:0008234">
    <property type="term" value="F:cysteine-type peptidase activity"/>
    <property type="evidence" value="ECO:0007669"/>
    <property type="project" value="UniProtKB-KW"/>
</dbReference>
<dbReference type="Gene3D" id="3.90.1720.10">
    <property type="entry name" value="endopeptidase domain like (from Nostoc punctiforme)"/>
    <property type="match status" value="1"/>
</dbReference>
<dbReference type="EC" id="3.4.-.-" evidence="6"/>
<evidence type="ECO:0000259" key="5">
    <source>
        <dbReference type="PROSITE" id="PS51935"/>
    </source>
</evidence>
<dbReference type="InterPro" id="IPR041382">
    <property type="entry name" value="SH3_16"/>
</dbReference>
<dbReference type="RefSeq" id="WP_085867845.1">
    <property type="nucleotide sequence ID" value="NZ_FWFQ01000007.1"/>
</dbReference>
<evidence type="ECO:0000313" key="6">
    <source>
        <dbReference type="EMBL" id="SLN28531.1"/>
    </source>
</evidence>
<keyword evidence="4" id="KW-0788">Thiol protease</keyword>
<sequence>MIDRRFHPENARVAHASLGAAARAPERTEGTPMRCRRPVADLCESPGGARDKQVLFGEELQVLESHAGWAFAIHGADGYVGYVAQEALEPVGAAATHRVVARSTHVYGEADMKSPERFSLSFGARLTALHETEGFLALEGGGYVPLQHVAPLSETAADPAAIAELFLGTPYLWGGNSGFGIDCSGLVQAAMWAAGQACPRDSDLQAALGAPVADVAELARGDIVCWRGHVGMMLDASRLIHANAHHMAVAIEPLAQARHRIAEREFGEITALRRVTPARP</sequence>
<evidence type="ECO:0000256" key="3">
    <source>
        <dbReference type="ARBA" id="ARBA00022801"/>
    </source>
</evidence>
<gene>
    <name evidence="6" type="primary">ykfC</name>
    <name evidence="6" type="ORF">PSA7680_01291</name>
</gene>
<keyword evidence="7" id="KW-1185">Reference proteome</keyword>
<dbReference type="Pfam" id="PF00877">
    <property type="entry name" value="NLPC_P60"/>
    <property type="match status" value="1"/>
</dbReference>
<dbReference type="PANTHER" id="PTHR47359">
    <property type="entry name" value="PEPTIDOGLYCAN DL-ENDOPEPTIDASE CWLO"/>
    <property type="match status" value="1"/>
</dbReference>
<dbReference type="PANTHER" id="PTHR47359:SF3">
    <property type="entry name" value="NLP_P60 DOMAIN-CONTAINING PROTEIN-RELATED"/>
    <property type="match status" value="1"/>
</dbReference>
<dbReference type="OrthoDB" id="9813368at2"/>
<dbReference type="GO" id="GO:0006508">
    <property type="term" value="P:proteolysis"/>
    <property type="evidence" value="ECO:0007669"/>
    <property type="project" value="UniProtKB-KW"/>
</dbReference>
<evidence type="ECO:0000256" key="4">
    <source>
        <dbReference type="ARBA" id="ARBA00022807"/>
    </source>
</evidence>
<dbReference type="AlphaFoldDB" id="A0A1Y5RZ15"/>
<reference evidence="6 7" key="1">
    <citation type="submission" date="2017-03" db="EMBL/GenBank/DDBJ databases">
        <authorList>
            <person name="Afonso C.L."/>
            <person name="Miller P.J."/>
            <person name="Scott M.A."/>
            <person name="Spackman E."/>
            <person name="Goraichik I."/>
            <person name="Dimitrov K.M."/>
            <person name="Suarez D.L."/>
            <person name="Swayne D.E."/>
        </authorList>
    </citation>
    <scope>NUCLEOTIDE SEQUENCE [LARGE SCALE GENOMIC DNA]</scope>
    <source>
        <strain evidence="6 7">CECT 7680</strain>
    </source>
</reference>
<dbReference type="PROSITE" id="PS51935">
    <property type="entry name" value="NLPC_P60"/>
    <property type="match status" value="1"/>
</dbReference>
<dbReference type="Pfam" id="PF18348">
    <property type="entry name" value="SH3_16"/>
    <property type="match status" value="1"/>
</dbReference>
<dbReference type="SUPFAM" id="SSF54001">
    <property type="entry name" value="Cysteine proteinases"/>
    <property type="match status" value="1"/>
</dbReference>
<dbReference type="InterPro" id="IPR000064">
    <property type="entry name" value="NLP_P60_dom"/>
</dbReference>
<evidence type="ECO:0000256" key="1">
    <source>
        <dbReference type="ARBA" id="ARBA00007074"/>
    </source>
</evidence>
<protein>
    <submittedName>
        <fullName evidence="6">Gamma-D-glutamyl-L-lysine endopeptidase</fullName>
        <ecNumber evidence="6">3.4.-.-</ecNumber>
    </submittedName>
</protein>
<dbReference type="EMBL" id="FWFQ01000007">
    <property type="protein sequence ID" value="SLN28531.1"/>
    <property type="molecule type" value="Genomic_DNA"/>
</dbReference>